<evidence type="ECO:0000256" key="8">
    <source>
        <dbReference type="ARBA" id="ARBA00022679"/>
    </source>
</evidence>
<sequence>MGRPSPTGHNGPVPTSAASASPAVPSGAPQQRRVRSAEASPFVDLSRAEWSALRERTPLPLTAAEVEELRGLGDVIDLDEVRDVYLPLSRLLNLYVGAAHGLRGALNTFLGAAGDGHGAQRGTPFVIGVAGSVAVGKSTVARLLRALLARWPEHPRVELVTTDGFLLPNAELGRRGLMSRKGFPESYDRRALTRFVADVKAGREEVTAPVYSHLIYDIVPGERLTVRRPDILIVEGLNVLQPALPGKDGRTRLAVADCFDFSVYVDARTEDIERWYLGRFRKLRETAFQDPSSYFRRYTQVSEEEALEYARGIWRTTNRPNLEQNILPTRGRAGLVLRKGPDHKVQRLSLRKL</sequence>
<keyword evidence="11 14" id="KW-0067">ATP-binding</keyword>
<reference evidence="18 19" key="1">
    <citation type="submission" date="2017-11" db="EMBL/GenBank/DDBJ databases">
        <title>Streptomyces carmine sp. nov., a novel actinomycete isolated from Sophora alopecuroides in Xinjiang, China.</title>
        <authorList>
            <person name="Wang Y."/>
            <person name="Luo X."/>
            <person name="Wan C."/>
            <person name="Zhang L."/>
        </authorList>
    </citation>
    <scope>NUCLEOTIDE SEQUENCE [LARGE SCALE GENOMIC DNA]</scope>
    <source>
        <strain evidence="18 19">TRM SA0054</strain>
    </source>
</reference>
<keyword evidence="9 14" id="KW-0547">Nucleotide-binding</keyword>
<organism evidence="18 19">
    <name type="scientific">Streptomyces carminius</name>
    <dbReference type="NCBI Taxonomy" id="2665496"/>
    <lineage>
        <taxon>Bacteria</taxon>
        <taxon>Bacillati</taxon>
        <taxon>Actinomycetota</taxon>
        <taxon>Actinomycetes</taxon>
        <taxon>Kitasatosporales</taxon>
        <taxon>Streptomycetaceae</taxon>
        <taxon>Streptomyces</taxon>
    </lineage>
</organism>
<dbReference type="InterPro" id="IPR027417">
    <property type="entry name" value="P-loop_NTPase"/>
</dbReference>
<gene>
    <name evidence="14" type="primary">coaA</name>
    <name evidence="18" type="ORF">CUT44_26465</name>
</gene>
<evidence type="ECO:0000256" key="11">
    <source>
        <dbReference type="ARBA" id="ARBA00022840"/>
    </source>
</evidence>
<keyword evidence="19" id="KW-1185">Reference proteome</keyword>
<dbReference type="GO" id="GO:0005737">
    <property type="term" value="C:cytoplasm"/>
    <property type="evidence" value="ECO:0007669"/>
    <property type="project" value="UniProtKB-SubCell"/>
</dbReference>
<dbReference type="EC" id="2.7.1.33" evidence="5 14"/>
<evidence type="ECO:0000313" key="19">
    <source>
        <dbReference type="Proteomes" id="UP000230407"/>
    </source>
</evidence>
<evidence type="ECO:0000256" key="7">
    <source>
        <dbReference type="ARBA" id="ARBA00022490"/>
    </source>
</evidence>
<dbReference type="UniPathway" id="UPA00241">
    <property type="reaction ID" value="UER00352"/>
</dbReference>
<dbReference type="HAMAP" id="MF_00215">
    <property type="entry name" value="Pantothen_kinase_1"/>
    <property type="match status" value="1"/>
</dbReference>
<dbReference type="SUPFAM" id="SSF52540">
    <property type="entry name" value="P-loop containing nucleoside triphosphate hydrolases"/>
    <property type="match status" value="1"/>
</dbReference>
<comment type="caution">
    <text evidence="18">The sequence shown here is derived from an EMBL/GenBank/DDBJ whole genome shotgun (WGS) entry which is preliminary data.</text>
</comment>
<evidence type="ECO:0000256" key="14">
    <source>
        <dbReference type="HAMAP-Rule" id="MF_00215"/>
    </source>
</evidence>
<dbReference type="NCBIfam" id="TIGR00554">
    <property type="entry name" value="panK_bact"/>
    <property type="match status" value="1"/>
</dbReference>
<feature type="region of interest" description="Disordered" evidence="16">
    <location>
        <begin position="1"/>
        <end position="40"/>
    </location>
</feature>
<keyword evidence="12 14" id="KW-0173">Coenzyme A biosynthesis</keyword>
<evidence type="ECO:0000256" key="1">
    <source>
        <dbReference type="ARBA" id="ARBA00001206"/>
    </source>
</evidence>
<feature type="domain" description="Phosphoribulokinase/uridine kinase" evidence="17">
    <location>
        <begin position="126"/>
        <end position="270"/>
    </location>
</feature>
<dbReference type="GO" id="GO:0015937">
    <property type="term" value="P:coenzyme A biosynthetic process"/>
    <property type="evidence" value="ECO:0007669"/>
    <property type="project" value="UniProtKB-UniRule"/>
</dbReference>
<protein>
    <recommendedName>
        <fullName evidence="6 14">Pantothenate kinase</fullName>
        <ecNumber evidence="5 14">2.7.1.33</ecNumber>
    </recommendedName>
    <alternativeName>
        <fullName evidence="13 14">Pantothenic acid kinase</fullName>
    </alternativeName>
</protein>
<dbReference type="Pfam" id="PF00485">
    <property type="entry name" value="PRK"/>
    <property type="match status" value="1"/>
</dbReference>
<evidence type="ECO:0000256" key="9">
    <source>
        <dbReference type="ARBA" id="ARBA00022741"/>
    </source>
</evidence>
<evidence type="ECO:0000256" key="4">
    <source>
        <dbReference type="ARBA" id="ARBA00006087"/>
    </source>
</evidence>
<dbReference type="GO" id="GO:0004594">
    <property type="term" value="F:pantothenate kinase activity"/>
    <property type="evidence" value="ECO:0007669"/>
    <property type="project" value="UniProtKB-UniRule"/>
</dbReference>
<dbReference type="InterPro" id="IPR006083">
    <property type="entry name" value="PRK/URK"/>
</dbReference>
<keyword evidence="10 14" id="KW-0418">Kinase</keyword>
<evidence type="ECO:0000259" key="17">
    <source>
        <dbReference type="Pfam" id="PF00485"/>
    </source>
</evidence>
<comment type="subcellular location">
    <subcellularLocation>
        <location evidence="2 14 15">Cytoplasm</location>
    </subcellularLocation>
</comment>
<dbReference type="Gene3D" id="3.40.50.300">
    <property type="entry name" value="P-loop containing nucleotide triphosphate hydrolases"/>
    <property type="match status" value="1"/>
</dbReference>
<evidence type="ECO:0000256" key="10">
    <source>
        <dbReference type="ARBA" id="ARBA00022777"/>
    </source>
</evidence>
<dbReference type="AlphaFoldDB" id="A0A2M8LS05"/>
<dbReference type="GO" id="GO:0005524">
    <property type="term" value="F:ATP binding"/>
    <property type="evidence" value="ECO:0007669"/>
    <property type="project" value="UniProtKB-UniRule"/>
</dbReference>
<comment type="pathway">
    <text evidence="3 14 15">Cofactor biosynthesis; coenzyme A biosynthesis; CoA from (R)-pantothenate: step 1/5.</text>
</comment>
<comment type="catalytic activity">
    <reaction evidence="1 14 15">
        <text>(R)-pantothenate + ATP = (R)-4'-phosphopantothenate + ADP + H(+)</text>
        <dbReference type="Rhea" id="RHEA:16373"/>
        <dbReference type="ChEBI" id="CHEBI:10986"/>
        <dbReference type="ChEBI" id="CHEBI:15378"/>
        <dbReference type="ChEBI" id="CHEBI:29032"/>
        <dbReference type="ChEBI" id="CHEBI:30616"/>
        <dbReference type="ChEBI" id="CHEBI:456216"/>
        <dbReference type="EC" id="2.7.1.33"/>
    </reaction>
</comment>
<evidence type="ECO:0000256" key="15">
    <source>
        <dbReference type="RuleBase" id="RU003530"/>
    </source>
</evidence>
<name>A0A2M8LS05_9ACTN</name>
<evidence type="ECO:0000256" key="2">
    <source>
        <dbReference type="ARBA" id="ARBA00004496"/>
    </source>
</evidence>
<dbReference type="EMBL" id="PGGW01000068">
    <property type="protein sequence ID" value="PJE94709.1"/>
    <property type="molecule type" value="Genomic_DNA"/>
</dbReference>
<comment type="similarity">
    <text evidence="4 14 15">Belongs to the prokaryotic pantothenate kinase family.</text>
</comment>
<evidence type="ECO:0000256" key="16">
    <source>
        <dbReference type="SAM" id="MobiDB-lite"/>
    </source>
</evidence>
<accession>A0A2M8LS05</accession>
<dbReference type="PIRSF" id="PIRSF000545">
    <property type="entry name" value="Pantothenate_kin"/>
    <property type="match status" value="1"/>
</dbReference>
<dbReference type="InterPro" id="IPR004566">
    <property type="entry name" value="PanK"/>
</dbReference>
<dbReference type="CDD" id="cd02025">
    <property type="entry name" value="PanK"/>
    <property type="match status" value="1"/>
</dbReference>
<feature type="binding site" evidence="14">
    <location>
        <begin position="131"/>
        <end position="138"/>
    </location>
    <ligand>
        <name>ATP</name>
        <dbReference type="ChEBI" id="CHEBI:30616"/>
    </ligand>
</feature>
<evidence type="ECO:0000256" key="13">
    <source>
        <dbReference type="ARBA" id="ARBA00032866"/>
    </source>
</evidence>
<keyword evidence="8 14" id="KW-0808">Transferase</keyword>
<proteinExistence type="inferred from homology"/>
<keyword evidence="7 14" id="KW-0963">Cytoplasm</keyword>
<evidence type="ECO:0000256" key="6">
    <source>
        <dbReference type="ARBA" id="ARBA00015080"/>
    </source>
</evidence>
<evidence type="ECO:0000256" key="12">
    <source>
        <dbReference type="ARBA" id="ARBA00022993"/>
    </source>
</evidence>
<dbReference type="PANTHER" id="PTHR10285">
    <property type="entry name" value="URIDINE KINASE"/>
    <property type="match status" value="1"/>
</dbReference>
<dbReference type="Proteomes" id="UP000230407">
    <property type="component" value="Unassembled WGS sequence"/>
</dbReference>
<feature type="compositionally biased region" description="Low complexity" evidence="16">
    <location>
        <begin position="11"/>
        <end position="29"/>
    </location>
</feature>
<evidence type="ECO:0000313" key="18">
    <source>
        <dbReference type="EMBL" id="PJE94709.1"/>
    </source>
</evidence>
<evidence type="ECO:0000256" key="3">
    <source>
        <dbReference type="ARBA" id="ARBA00005225"/>
    </source>
</evidence>
<evidence type="ECO:0000256" key="5">
    <source>
        <dbReference type="ARBA" id="ARBA00012102"/>
    </source>
</evidence>